<feature type="domain" description="Transcription regulator TrmB N-terminal" evidence="1">
    <location>
        <begin position="14"/>
        <end position="79"/>
    </location>
</feature>
<name>A0A0F9NNC9_9ZZZZ</name>
<proteinExistence type="predicted"/>
<protein>
    <recommendedName>
        <fullName evidence="1">Transcription regulator TrmB N-terminal domain-containing protein</fullName>
    </recommendedName>
</protein>
<dbReference type="InterPro" id="IPR002831">
    <property type="entry name" value="Tscrpt_reg_TrmB_N"/>
</dbReference>
<dbReference type="Gene3D" id="1.10.10.10">
    <property type="entry name" value="Winged helix-like DNA-binding domain superfamily/Winged helix DNA-binding domain"/>
    <property type="match status" value="1"/>
</dbReference>
<dbReference type="Pfam" id="PF01978">
    <property type="entry name" value="TrmB"/>
    <property type="match status" value="1"/>
</dbReference>
<accession>A0A0F9NNC9</accession>
<gene>
    <name evidence="2" type="ORF">LCGC14_0929700</name>
</gene>
<sequence>MSQDDDSATKQVLELIGLAHDEVDTYYKITGRGPVMVGEIALIAEVSEERASEIAENLFHKGLLKQIPGKVPIYETLPPYAALVNQIHQFKEKIKEFGQIAPKNLQERFESLGKQSVKLKKLDDYRIYLQLMKTKLPAQIKTQFDRFDAALDQVKRFQDVKNFILNLKEIVPSDITKEFEVMESRLEIMKTEISNKFEKQFRIGALKSMAEKIVSRVISVQFREITEYFKKKFVETTQRMLDQVINQLGSLTDTAGEISTDLSTIFVDIDAGIKTTLTDLENRVSAVYDDILTGIQELQDVFQKEIFETLQNDIIDNIIGQLESAEITMNEFWERSKQASLLSFKDVWFVRSVEGVKAQINELVSRVKMRVHITAPKLSDIDLIALSQLKKHINIRISTNFDLNNPEDQIKFQQLEDIPNITIRLYPIENLWAINKDFEEVVVCVVSKKGEGEFEIAGMGSVLEEHVKLFAGVLEDVWIQSKRFDQAEMMQAIKRASVISSTEQLISIPTEAEIVKKIEPIPSTISPKPITAPEKEIEPSGILQEAQRIEKISVEVPPNIIPSSPSSSEASISTQFDDLMNNFENMTGNEIALILEKLQDEILETKGFNAALRQIRMSSSKLKRNMNLLNSAEKEELFNKLGFWREKLNL</sequence>
<comment type="caution">
    <text evidence="2">The sequence shown here is derived from an EMBL/GenBank/DDBJ whole genome shotgun (WGS) entry which is preliminary data.</text>
</comment>
<evidence type="ECO:0000259" key="1">
    <source>
        <dbReference type="Pfam" id="PF01978"/>
    </source>
</evidence>
<reference evidence="2" key="1">
    <citation type="journal article" date="2015" name="Nature">
        <title>Complex archaea that bridge the gap between prokaryotes and eukaryotes.</title>
        <authorList>
            <person name="Spang A."/>
            <person name="Saw J.H."/>
            <person name="Jorgensen S.L."/>
            <person name="Zaremba-Niedzwiedzka K."/>
            <person name="Martijn J."/>
            <person name="Lind A.E."/>
            <person name="van Eijk R."/>
            <person name="Schleper C."/>
            <person name="Guy L."/>
            <person name="Ettema T.J."/>
        </authorList>
    </citation>
    <scope>NUCLEOTIDE SEQUENCE</scope>
</reference>
<dbReference type="InterPro" id="IPR036388">
    <property type="entry name" value="WH-like_DNA-bd_sf"/>
</dbReference>
<dbReference type="AlphaFoldDB" id="A0A0F9NNC9"/>
<evidence type="ECO:0000313" key="2">
    <source>
        <dbReference type="EMBL" id="KKN21020.1"/>
    </source>
</evidence>
<dbReference type="EMBL" id="LAZR01003187">
    <property type="protein sequence ID" value="KKN21020.1"/>
    <property type="molecule type" value="Genomic_DNA"/>
</dbReference>
<organism evidence="2">
    <name type="scientific">marine sediment metagenome</name>
    <dbReference type="NCBI Taxonomy" id="412755"/>
    <lineage>
        <taxon>unclassified sequences</taxon>
        <taxon>metagenomes</taxon>
        <taxon>ecological metagenomes</taxon>
    </lineage>
</organism>